<dbReference type="EMBL" id="JAVFCB010000004">
    <property type="protein sequence ID" value="MDQ4214054.1"/>
    <property type="molecule type" value="Genomic_DNA"/>
</dbReference>
<reference evidence="1 2" key="1">
    <citation type="submission" date="2023-08" db="EMBL/GenBank/DDBJ databases">
        <title>Microbacterium sp. nov., isolated from a waste landfill.</title>
        <authorList>
            <person name="Wen W."/>
        </authorList>
    </citation>
    <scope>NUCLEOTIDE SEQUENCE [LARGE SCALE GENOMIC DNA]</scope>
    <source>
        <strain evidence="1 2">ASV81</strain>
    </source>
</reference>
<comment type="caution">
    <text evidence="1">The sequence shown here is derived from an EMBL/GenBank/DDBJ whole genome shotgun (WGS) entry which is preliminary data.</text>
</comment>
<dbReference type="Proteomes" id="UP001230289">
    <property type="component" value="Unassembled WGS sequence"/>
</dbReference>
<keyword evidence="2" id="KW-1185">Reference proteome</keyword>
<dbReference type="Pfam" id="PF18143">
    <property type="entry name" value="HAD_SAK_2"/>
    <property type="match status" value="1"/>
</dbReference>
<proteinExistence type="predicted"/>
<organism evidence="1 2">
    <name type="scientific">Microbacterium capsulatum</name>
    <dbReference type="NCBI Taxonomy" id="3041921"/>
    <lineage>
        <taxon>Bacteria</taxon>
        <taxon>Bacillati</taxon>
        <taxon>Actinomycetota</taxon>
        <taxon>Actinomycetes</taxon>
        <taxon>Micrococcales</taxon>
        <taxon>Microbacteriaceae</taxon>
        <taxon>Microbacterium</taxon>
    </lineage>
</organism>
<gene>
    <name evidence="1" type="ORF">RBR11_09005</name>
</gene>
<protein>
    <submittedName>
        <fullName evidence="1">HAD domain-containing protein</fullName>
    </submittedName>
</protein>
<sequence>MNADGPFRDDATTGKSMPDARRSVILYLDIDGVLNAPNPTGPKGWDHAVDVQLVDRPRDTPLWNGWIRYAPQLIAALEQLLIDFRFLEIVWNSTWVAHPLYLDRLTAQLGALQGLRKVAPPMIKISGYQPPTWKLDRILDDMTDHPGADIIWIDDSVRTGDRRQLWARCKEEGRQLLLITPPADKGRGITPADIECIRFSLSGQEGGYS</sequence>
<evidence type="ECO:0000313" key="1">
    <source>
        <dbReference type="EMBL" id="MDQ4214054.1"/>
    </source>
</evidence>
<accession>A0ABU0XHB0</accession>
<dbReference type="RefSeq" id="WP_308488988.1">
    <property type="nucleotide sequence ID" value="NZ_JAVFCB010000004.1"/>
</dbReference>
<evidence type="ECO:0000313" key="2">
    <source>
        <dbReference type="Proteomes" id="UP001230289"/>
    </source>
</evidence>
<name>A0ABU0XHB0_9MICO</name>